<organism evidence="13">
    <name type="scientific">Cyprideis torosa</name>
    <dbReference type="NCBI Taxonomy" id="163714"/>
    <lineage>
        <taxon>Eukaryota</taxon>
        <taxon>Metazoa</taxon>
        <taxon>Ecdysozoa</taxon>
        <taxon>Arthropoda</taxon>
        <taxon>Crustacea</taxon>
        <taxon>Oligostraca</taxon>
        <taxon>Ostracoda</taxon>
        <taxon>Podocopa</taxon>
        <taxon>Podocopida</taxon>
        <taxon>Cytherocopina</taxon>
        <taxon>Cytheroidea</taxon>
        <taxon>Cytherideidae</taxon>
        <taxon>Cyprideis</taxon>
    </lineage>
</organism>
<evidence type="ECO:0000256" key="4">
    <source>
        <dbReference type="ARBA" id="ARBA00022737"/>
    </source>
</evidence>
<keyword evidence="7 11" id="KW-1133">Transmembrane helix</keyword>
<dbReference type="GO" id="GO:0007163">
    <property type="term" value="P:establishment or maintenance of cell polarity"/>
    <property type="evidence" value="ECO:0007669"/>
    <property type="project" value="UniProtKB-ARBA"/>
</dbReference>
<dbReference type="Pfam" id="PF00028">
    <property type="entry name" value="Cadherin"/>
    <property type="match status" value="2"/>
</dbReference>
<evidence type="ECO:0000256" key="7">
    <source>
        <dbReference type="ARBA" id="ARBA00022989"/>
    </source>
</evidence>
<evidence type="ECO:0000256" key="8">
    <source>
        <dbReference type="ARBA" id="ARBA00023136"/>
    </source>
</evidence>
<dbReference type="EMBL" id="OB662448">
    <property type="protein sequence ID" value="CAD7230077.1"/>
    <property type="molecule type" value="Genomic_DNA"/>
</dbReference>
<evidence type="ECO:0000256" key="2">
    <source>
        <dbReference type="ARBA" id="ARBA00022692"/>
    </source>
</evidence>
<feature type="region of interest" description="Disordered" evidence="10">
    <location>
        <begin position="948"/>
        <end position="968"/>
    </location>
</feature>
<dbReference type="GO" id="GO:0060429">
    <property type="term" value="P:epithelium development"/>
    <property type="evidence" value="ECO:0007669"/>
    <property type="project" value="UniProtKB-ARBA"/>
</dbReference>
<evidence type="ECO:0000313" key="13">
    <source>
        <dbReference type="EMBL" id="CAD7230077.1"/>
    </source>
</evidence>
<keyword evidence="9" id="KW-0325">Glycoprotein</keyword>
<dbReference type="GO" id="GO:0007043">
    <property type="term" value="P:cell-cell junction assembly"/>
    <property type="evidence" value="ECO:0007669"/>
    <property type="project" value="TreeGrafter"/>
</dbReference>
<dbReference type="InterPro" id="IPR020894">
    <property type="entry name" value="Cadherin_CS"/>
</dbReference>
<proteinExistence type="predicted"/>
<evidence type="ECO:0000256" key="9">
    <source>
        <dbReference type="ARBA" id="ARBA00023180"/>
    </source>
</evidence>
<dbReference type="CDD" id="cd11304">
    <property type="entry name" value="Cadherin_repeat"/>
    <property type="match status" value="4"/>
</dbReference>
<keyword evidence="5" id="KW-0106">Calcium</keyword>
<evidence type="ECO:0000256" key="11">
    <source>
        <dbReference type="SAM" id="Phobius"/>
    </source>
</evidence>
<feature type="region of interest" description="Disordered" evidence="10">
    <location>
        <begin position="1135"/>
        <end position="1180"/>
    </location>
</feature>
<protein>
    <submittedName>
        <fullName evidence="13">Uncharacterized protein</fullName>
    </submittedName>
</protein>
<dbReference type="GO" id="GO:0005912">
    <property type="term" value="C:adherens junction"/>
    <property type="evidence" value="ECO:0007669"/>
    <property type="project" value="TreeGrafter"/>
</dbReference>
<sequence length="1180" mass="131722">MISHFRLSLLFLSTISLASPPSFEQGVGGFSRVIAVPASTPILEPDGTPVFRFFVRDIDKDTPFTWRILGRNANNRMSIRPLDCLPQVSYCEADLMIIRPLEPLTQYVFVVRVDDTRNEYREVEVRINATVGKFDINLSFPNFRITPTFVPEFIPTGTEVFSVEVRRRESIASAPMCELRGKGSETFELRQRLLPENNLNASLQLTKKLDFETQIIYVLQLLCKIIIMVTDQQDSPPFFVDTKPLTVIPSTAKSGDPLTVVAAVDGDKGNPREIRYSLKRENNDFLEYFSLDEKTGVISLSEPLDNLVIAAKGKSYIQLPVNAEEIVVEPTDFESVEQTVQTIQLGFVLEDTLSNVPPMFSSEQITARIQEGRVISLSEPLDNLVIAAKGKSYIQLPVNAEEIVVEPTDFESVEQTVQTIQLGFVLEDTLSNVPPMFSSEQITARIQEGSPAGTEVQYTGPQSLPTISTPNLDGRSVVSLRVIEGQDIFEVKPAVIRAEKQEFQILVKDSRALDYEKLKKDTFKILASREDTPLTLTSTAEVTVYIEDANDNAPVFTQRRFEAAVYENATVGTVVTTVSATDLDSSESAGGKVLYSRLSGPAADRFFLDPQTGVITVATRNSLFDRETTPDLTLTVEARDNNGLGNVATAELHIRILDVNDNAPLFTQSTYAAVLNRGMTSFKTPLQVKAEDADMGDNAEIRYEIVSGNLNDMFSIDSKSGLISINPANVVLEQFGRIGDSGSPDSVIDLKVRAYDLGIPSRSSTTSVEIFTQELVEQKMRFILPLSVQNVQNNRSSIENVLMWISGGRRVDINDIRDYDGSADVGYSPTSEGDRSLVTATVLIPADPIVDISRVTALKESPEITVLRTANDDLLIIIICLVIVFLCFVIFALIWWFCCRRESKDKERILEKTLLISEAAPSDAPNERSNWRERVQRALSARSLARSLRFGNGTPDGHKSRSDGGRGETMIFEQFDGNSFRHRRGGRGSEPEETIIIHSLPNRGDRGPSRLSHGSNGGTRKIFVIRDRNGQVRGPDTLREGEAYVIEDIEDDLGTDTMRRHEYERGSYGRIEYDGPTPRWVPADGRPSVQLFPVEDGDGRQATYFQFGDSQVMSLDSPQKRRGSIVMTLDEFKEEERRRRRRRKQGENEEREGKQLIMDKYLGENGPEDSGDEWGKIGQK</sequence>
<feature type="chain" id="PRO_5043949705" evidence="12">
    <location>
        <begin position="19"/>
        <end position="1180"/>
    </location>
</feature>
<gene>
    <name evidence="13" type="ORF">CTOB1V02_LOCUS7940</name>
</gene>
<dbReference type="GO" id="GO:0016477">
    <property type="term" value="P:cell migration"/>
    <property type="evidence" value="ECO:0007669"/>
    <property type="project" value="TreeGrafter"/>
</dbReference>
<dbReference type="InterPro" id="IPR039808">
    <property type="entry name" value="Cadherin"/>
</dbReference>
<dbReference type="PROSITE" id="PS00232">
    <property type="entry name" value="CADHERIN_1"/>
    <property type="match status" value="2"/>
</dbReference>
<keyword evidence="8 11" id="KW-0472">Membrane</keyword>
<dbReference type="GO" id="GO:0034332">
    <property type="term" value="P:adherens junction organization"/>
    <property type="evidence" value="ECO:0007669"/>
    <property type="project" value="TreeGrafter"/>
</dbReference>
<dbReference type="FunFam" id="2.60.40.60:FF:000020">
    <property type="entry name" value="Dachsous cadherin-related 1b"/>
    <property type="match status" value="1"/>
</dbReference>
<dbReference type="PROSITE" id="PS50268">
    <property type="entry name" value="CADHERIN_2"/>
    <property type="match status" value="4"/>
</dbReference>
<dbReference type="InterPro" id="IPR002126">
    <property type="entry name" value="Cadherin-like_dom"/>
</dbReference>
<dbReference type="GO" id="GO:0007156">
    <property type="term" value="P:homophilic cell adhesion via plasma membrane adhesion molecules"/>
    <property type="evidence" value="ECO:0007669"/>
    <property type="project" value="InterPro"/>
</dbReference>
<dbReference type="GO" id="GO:0005509">
    <property type="term" value="F:calcium ion binding"/>
    <property type="evidence" value="ECO:0007669"/>
    <property type="project" value="UniProtKB-UniRule"/>
</dbReference>
<feature type="signal peptide" evidence="12">
    <location>
        <begin position="1"/>
        <end position="18"/>
    </location>
</feature>
<evidence type="ECO:0000256" key="3">
    <source>
        <dbReference type="ARBA" id="ARBA00022729"/>
    </source>
</evidence>
<feature type="region of interest" description="Disordered" evidence="10">
    <location>
        <begin position="997"/>
        <end position="1020"/>
    </location>
</feature>
<dbReference type="InterPro" id="IPR015919">
    <property type="entry name" value="Cadherin-like_sf"/>
</dbReference>
<dbReference type="PRINTS" id="PR00205">
    <property type="entry name" value="CADHERIN"/>
</dbReference>
<dbReference type="GO" id="GO:0016342">
    <property type="term" value="C:catenin complex"/>
    <property type="evidence" value="ECO:0007669"/>
    <property type="project" value="TreeGrafter"/>
</dbReference>
<keyword evidence="4" id="KW-0677">Repeat</keyword>
<dbReference type="AlphaFoldDB" id="A0A7R8WK12"/>
<dbReference type="FunFam" id="2.60.40.60:FF:000116">
    <property type="entry name" value="Dachsous cadherin-related 2"/>
    <property type="match status" value="1"/>
</dbReference>
<feature type="compositionally biased region" description="Basic and acidic residues" evidence="10">
    <location>
        <begin position="956"/>
        <end position="966"/>
    </location>
</feature>
<dbReference type="GO" id="GO:0045296">
    <property type="term" value="F:cadherin binding"/>
    <property type="evidence" value="ECO:0007669"/>
    <property type="project" value="TreeGrafter"/>
</dbReference>
<dbReference type="GO" id="GO:0000902">
    <property type="term" value="P:cell morphogenesis"/>
    <property type="evidence" value="ECO:0007669"/>
    <property type="project" value="TreeGrafter"/>
</dbReference>
<evidence type="ECO:0000256" key="10">
    <source>
        <dbReference type="SAM" id="MobiDB-lite"/>
    </source>
</evidence>
<evidence type="ECO:0000256" key="6">
    <source>
        <dbReference type="ARBA" id="ARBA00022889"/>
    </source>
</evidence>
<dbReference type="GO" id="GO:0044331">
    <property type="term" value="P:cell-cell adhesion mediated by cadherin"/>
    <property type="evidence" value="ECO:0007669"/>
    <property type="project" value="TreeGrafter"/>
</dbReference>
<evidence type="ECO:0000256" key="1">
    <source>
        <dbReference type="ARBA" id="ARBA00004167"/>
    </source>
</evidence>
<dbReference type="GO" id="GO:0016339">
    <property type="term" value="P:calcium-dependent cell-cell adhesion via plasma membrane cell adhesion molecules"/>
    <property type="evidence" value="ECO:0007669"/>
    <property type="project" value="TreeGrafter"/>
</dbReference>
<dbReference type="OrthoDB" id="6363884at2759"/>
<dbReference type="PANTHER" id="PTHR24027:SF422">
    <property type="entry name" value="CADHERIN DOMAIN-CONTAINING PROTEIN"/>
    <property type="match status" value="1"/>
</dbReference>
<dbReference type="SUPFAM" id="SSF49313">
    <property type="entry name" value="Cadherin-like"/>
    <property type="match status" value="4"/>
</dbReference>
<feature type="transmembrane region" description="Helical" evidence="11">
    <location>
        <begin position="874"/>
        <end position="898"/>
    </location>
</feature>
<name>A0A7R8WK12_9CRUS</name>
<dbReference type="SMART" id="SM00112">
    <property type="entry name" value="CA"/>
    <property type="match status" value="4"/>
</dbReference>
<evidence type="ECO:0000256" key="5">
    <source>
        <dbReference type="ARBA" id="ARBA00022837"/>
    </source>
</evidence>
<dbReference type="Gene3D" id="2.60.40.60">
    <property type="entry name" value="Cadherins"/>
    <property type="match status" value="4"/>
</dbReference>
<evidence type="ECO:0000256" key="12">
    <source>
        <dbReference type="SAM" id="SignalP"/>
    </source>
</evidence>
<dbReference type="GO" id="GO:0008013">
    <property type="term" value="F:beta-catenin binding"/>
    <property type="evidence" value="ECO:0007669"/>
    <property type="project" value="TreeGrafter"/>
</dbReference>
<reference evidence="13" key="1">
    <citation type="submission" date="2020-11" db="EMBL/GenBank/DDBJ databases">
        <authorList>
            <person name="Tran Van P."/>
        </authorList>
    </citation>
    <scope>NUCLEOTIDE SEQUENCE</scope>
</reference>
<accession>A0A7R8WK12</accession>
<keyword evidence="6" id="KW-0130">Cell adhesion</keyword>
<feature type="compositionally biased region" description="Basic and acidic residues" evidence="10">
    <location>
        <begin position="1145"/>
        <end position="1154"/>
    </location>
</feature>
<keyword evidence="2 11" id="KW-0812">Transmembrane</keyword>
<keyword evidence="3 12" id="KW-0732">Signal</keyword>
<comment type="subcellular location">
    <subcellularLocation>
        <location evidence="1">Membrane</location>
        <topology evidence="1">Single-pass membrane protein</topology>
    </subcellularLocation>
</comment>
<dbReference type="PANTHER" id="PTHR24027">
    <property type="entry name" value="CADHERIN-23"/>
    <property type="match status" value="1"/>
</dbReference>